<dbReference type="PANTHER" id="PTHR42977:SF3">
    <property type="entry name" value="AB HYDROLASE-1 DOMAIN-CONTAINING PROTEIN"/>
    <property type="match status" value="1"/>
</dbReference>
<sequence>MKKLITVITVFTLMLFDYTFDRLADVMNAFIEKLNLQRYSLYVMHYGAPIGFRLAMRHPERVESLIIQNGNAYVEGLREFWDPVRKYWNDRSPENAKPLARFISPEGVKWQYTHGVRNTASISPDNWNVDLRHLTKKGNPAIQLALFMTTKTISPTIRPGRPISANINHRR</sequence>
<dbReference type="RefSeq" id="WP_197904655.1">
    <property type="nucleotide sequence ID" value="NZ_AP021874.1"/>
</dbReference>
<organism evidence="3 4">
    <name type="scientific">Desulfosarcina alkanivorans</name>
    <dbReference type="NCBI Taxonomy" id="571177"/>
    <lineage>
        <taxon>Bacteria</taxon>
        <taxon>Pseudomonadati</taxon>
        <taxon>Thermodesulfobacteriota</taxon>
        <taxon>Desulfobacteria</taxon>
        <taxon>Desulfobacterales</taxon>
        <taxon>Desulfosarcinaceae</taxon>
        <taxon>Desulfosarcina</taxon>
    </lineage>
</organism>
<feature type="domain" description="AB hydrolase-1" evidence="2">
    <location>
        <begin position="16"/>
        <end position="94"/>
    </location>
</feature>
<protein>
    <recommendedName>
        <fullName evidence="2">AB hydrolase-1 domain-containing protein</fullName>
    </recommendedName>
</protein>
<evidence type="ECO:0000256" key="1">
    <source>
        <dbReference type="ARBA" id="ARBA00022801"/>
    </source>
</evidence>
<dbReference type="Proteomes" id="UP000427906">
    <property type="component" value="Chromosome"/>
</dbReference>
<dbReference type="InterPro" id="IPR000073">
    <property type="entry name" value="AB_hydrolase_1"/>
</dbReference>
<dbReference type="Pfam" id="PF00561">
    <property type="entry name" value="Abhydrolase_1"/>
    <property type="match status" value="1"/>
</dbReference>
<dbReference type="PANTHER" id="PTHR42977">
    <property type="entry name" value="HYDROLASE-RELATED"/>
    <property type="match status" value="1"/>
</dbReference>
<dbReference type="InterPro" id="IPR051340">
    <property type="entry name" value="Haloalkane_dehalogenase"/>
</dbReference>
<dbReference type="AlphaFoldDB" id="A0A5K7YRI7"/>
<dbReference type="Gene3D" id="3.40.50.1820">
    <property type="entry name" value="alpha/beta hydrolase"/>
    <property type="match status" value="1"/>
</dbReference>
<keyword evidence="4" id="KW-1185">Reference proteome</keyword>
<dbReference type="KEGG" id="dalk:DSCA_48030"/>
<dbReference type="EMBL" id="AP021874">
    <property type="protein sequence ID" value="BBO70873.1"/>
    <property type="molecule type" value="Genomic_DNA"/>
</dbReference>
<reference evidence="3 4" key="1">
    <citation type="submission" date="2019-11" db="EMBL/GenBank/DDBJ databases">
        <title>Comparative genomics of hydrocarbon-degrading Desulfosarcina strains.</title>
        <authorList>
            <person name="Watanabe M."/>
            <person name="Kojima H."/>
            <person name="Fukui M."/>
        </authorList>
    </citation>
    <scope>NUCLEOTIDE SEQUENCE [LARGE SCALE GENOMIC DNA]</scope>
    <source>
        <strain evidence="3 4">PL12</strain>
    </source>
</reference>
<dbReference type="InterPro" id="IPR029058">
    <property type="entry name" value="AB_hydrolase_fold"/>
</dbReference>
<accession>A0A5K7YRI7</accession>
<evidence type="ECO:0000313" key="4">
    <source>
        <dbReference type="Proteomes" id="UP000427906"/>
    </source>
</evidence>
<gene>
    <name evidence="3" type="ORF">DSCA_48030</name>
</gene>
<keyword evidence="1" id="KW-0378">Hydrolase</keyword>
<evidence type="ECO:0000313" key="3">
    <source>
        <dbReference type="EMBL" id="BBO70873.1"/>
    </source>
</evidence>
<dbReference type="SUPFAM" id="SSF53474">
    <property type="entry name" value="alpha/beta-Hydrolases"/>
    <property type="match status" value="1"/>
</dbReference>
<dbReference type="GO" id="GO:0004301">
    <property type="term" value="F:epoxide hydrolase activity"/>
    <property type="evidence" value="ECO:0007669"/>
    <property type="project" value="TreeGrafter"/>
</dbReference>
<name>A0A5K7YRI7_9BACT</name>
<evidence type="ECO:0000259" key="2">
    <source>
        <dbReference type="Pfam" id="PF00561"/>
    </source>
</evidence>
<proteinExistence type="predicted"/>